<evidence type="ECO:0000256" key="1">
    <source>
        <dbReference type="SAM" id="SignalP"/>
    </source>
</evidence>
<evidence type="ECO:0000313" key="3">
    <source>
        <dbReference type="Proteomes" id="UP000254209"/>
    </source>
</evidence>
<dbReference type="RefSeq" id="WP_147293704.1">
    <property type="nucleotide sequence ID" value="NZ_UFSO01000003.1"/>
</dbReference>
<sequence>MKNKIVLTSILLALSAPALALDADDVEGKWRYDAAAPVAERLPEFIEMQERDGTQRASRQCGNFETLQFADATGTEIAEDLAEQMPEVLAFSNEREFADYADFSRDAARWFKPRQTYLIASWNCGEVGGNYYFLDKNRGVATSAGVKAEDTFVVEISR</sequence>
<keyword evidence="1" id="KW-0732">Signal</keyword>
<keyword evidence="3" id="KW-1185">Reference proteome</keyword>
<evidence type="ECO:0008006" key="4">
    <source>
        <dbReference type="Google" id="ProtNLM"/>
    </source>
</evidence>
<protein>
    <recommendedName>
        <fullName evidence="4">DUF1566 domain-containing protein</fullName>
    </recommendedName>
</protein>
<gene>
    <name evidence="2" type="ORF">NCTC10283_01780</name>
</gene>
<dbReference type="Proteomes" id="UP000254209">
    <property type="component" value="Unassembled WGS sequence"/>
</dbReference>
<dbReference type="OrthoDB" id="9914827at2"/>
<organism evidence="2 3">
    <name type="scientific">Alysiella crassa</name>
    <dbReference type="NCBI Taxonomy" id="153491"/>
    <lineage>
        <taxon>Bacteria</taxon>
        <taxon>Pseudomonadati</taxon>
        <taxon>Pseudomonadota</taxon>
        <taxon>Betaproteobacteria</taxon>
        <taxon>Neisseriales</taxon>
        <taxon>Neisseriaceae</taxon>
        <taxon>Alysiella</taxon>
    </lineage>
</organism>
<proteinExistence type="predicted"/>
<dbReference type="EMBL" id="UFSO01000003">
    <property type="protein sequence ID" value="SSY80226.1"/>
    <property type="molecule type" value="Genomic_DNA"/>
</dbReference>
<reference evidence="2 3" key="1">
    <citation type="submission" date="2018-06" db="EMBL/GenBank/DDBJ databases">
        <authorList>
            <consortium name="Pathogen Informatics"/>
            <person name="Doyle S."/>
        </authorList>
    </citation>
    <scope>NUCLEOTIDE SEQUENCE [LARGE SCALE GENOMIC DNA]</scope>
    <source>
        <strain evidence="2 3">NCTC10283</strain>
    </source>
</reference>
<feature type="chain" id="PRO_5017061544" description="DUF1566 domain-containing protein" evidence="1">
    <location>
        <begin position="21"/>
        <end position="158"/>
    </location>
</feature>
<feature type="signal peptide" evidence="1">
    <location>
        <begin position="1"/>
        <end position="20"/>
    </location>
</feature>
<name>A0A376BTG0_9NEIS</name>
<dbReference type="STRING" id="1120980.GCA_000745955_00036"/>
<accession>A0A376BTG0</accession>
<evidence type="ECO:0000313" key="2">
    <source>
        <dbReference type="EMBL" id="SSY80226.1"/>
    </source>
</evidence>
<dbReference type="AlphaFoldDB" id="A0A376BTG0"/>